<evidence type="ECO:0000313" key="2">
    <source>
        <dbReference type="EMBL" id="KAL2506734.1"/>
    </source>
</evidence>
<name>A0ABD1T1Y4_9LAMI</name>
<sequence>MLYVCANATWGGEGLPESAARRAAVDPAGSARSGRARPGAQIQSDLRADPAGSAVARRTDLLRFFFLWLMVGGGGGGFLVFVVVFSGWRWCCGGGGLAVAVVLWWFSQVGGGGGLVVVFSGCPAIVFFFFKWSTADMEAPC</sequence>
<feature type="transmembrane region" description="Helical" evidence="1">
    <location>
        <begin position="113"/>
        <end position="130"/>
    </location>
</feature>
<gene>
    <name evidence="2" type="ORF">Adt_22355</name>
</gene>
<accession>A0ABD1T1Y4</accession>
<feature type="transmembrane region" description="Helical" evidence="1">
    <location>
        <begin position="61"/>
        <end position="81"/>
    </location>
</feature>
<evidence type="ECO:0000313" key="3">
    <source>
        <dbReference type="Proteomes" id="UP001604336"/>
    </source>
</evidence>
<comment type="caution">
    <text evidence="2">The sequence shown here is derived from an EMBL/GenBank/DDBJ whole genome shotgun (WGS) entry which is preliminary data.</text>
</comment>
<proteinExistence type="predicted"/>
<reference evidence="3" key="1">
    <citation type="submission" date="2024-07" db="EMBL/GenBank/DDBJ databases">
        <title>Two chromosome-level genome assemblies of Korean endemic species Abeliophyllum distichum and Forsythia ovata (Oleaceae).</title>
        <authorList>
            <person name="Jang H."/>
        </authorList>
    </citation>
    <scope>NUCLEOTIDE SEQUENCE [LARGE SCALE GENOMIC DNA]</scope>
</reference>
<dbReference type="AlphaFoldDB" id="A0ABD1T1Y4"/>
<dbReference type="Proteomes" id="UP001604336">
    <property type="component" value="Unassembled WGS sequence"/>
</dbReference>
<evidence type="ECO:0000256" key="1">
    <source>
        <dbReference type="SAM" id="Phobius"/>
    </source>
</evidence>
<keyword evidence="1" id="KW-0472">Membrane</keyword>
<keyword evidence="1" id="KW-0812">Transmembrane</keyword>
<keyword evidence="3" id="KW-1185">Reference proteome</keyword>
<protein>
    <submittedName>
        <fullName evidence="2">Uncharacterized protein</fullName>
    </submittedName>
</protein>
<dbReference type="EMBL" id="JBFOLK010000006">
    <property type="protein sequence ID" value="KAL2506734.1"/>
    <property type="molecule type" value="Genomic_DNA"/>
</dbReference>
<keyword evidence="1" id="KW-1133">Transmembrane helix</keyword>
<organism evidence="2 3">
    <name type="scientific">Abeliophyllum distichum</name>
    <dbReference type="NCBI Taxonomy" id="126358"/>
    <lineage>
        <taxon>Eukaryota</taxon>
        <taxon>Viridiplantae</taxon>
        <taxon>Streptophyta</taxon>
        <taxon>Embryophyta</taxon>
        <taxon>Tracheophyta</taxon>
        <taxon>Spermatophyta</taxon>
        <taxon>Magnoliopsida</taxon>
        <taxon>eudicotyledons</taxon>
        <taxon>Gunneridae</taxon>
        <taxon>Pentapetalae</taxon>
        <taxon>asterids</taxon>
        <taxon>lamiids</taxon>
        <taxon>Lamiales</taxon>
        <taxon>Oleaceae</taxon>
        <taxon>Forsythieae</taxon>
        <taxon>Abeliophyllum</taxon>
    </lineage>
</organism>